<keyword evidence="6 10" id="KW-0472">Membrane</keyword>
<evidence type="ECO:0000256" key="3">
    <source>
        <dbReference type="ARBA" id="ARBA00022692"/>
    </source>
</evidence>
<keyword evidence="8" id="KW-0357">Heparan sulfate</keyword>
<evidence type="ECO:0000256" key="2">
    <source>
        <dbReference type="ARBA" id="ARBA00005343"/>
    </source>
</evidence>
<keyword evidence="4" id="KW-0654">Proteoglycan</keyword>
<evidence type="ECO:0000256" key="4">
    <source>
        <dbReference type="ARBA" id="ARBA00022974"/>
    </source>
</evidence>
<proteinExistence type="inferred from homology"/>
<feature type="compositionally biased region" description="Acidic residues" evidence="9">
    <location>
        <begin position="41"/>
        <end position="79"/>
    </location>
</feature>
<dbReference type="PANTHER" id="PTHR10915:SF3">
    <property type="entry name" value="SYNDECAN-4"/>
    <property type="match status" value="1"/>
</dbReference>
<evidence type="ECO:0000256" key="1">
    <source>
        <dbReference type="ARBA" id="ARBA00004479"/>
    </source>
</evidence>
<feature type="chain" id="PRO_5046569791" description="Syndecan/Neurexin domain-containing protein" evidence="11">
    <location>
        <begin position="17"/>
        <end position="197"/>
    </location>
</feature>
<sequence length="197" mass="21672">MKIVILLAFLLCAASAESIRETETMDPNGMFDLMESSGSLPDDEDLDDFYEDLDSDSEDDEEDDDDGSASGDEMDDLESTSDTPTTTMGNKIPENNFRDSNNNDIDVLHIDNDIIPRKNVLPDEAEPSNEISMASTASSFFSKTEVIVALVAGTLVGLLFAIFIIVLLVMRIRRSKGDLTYDTVKKPIYKKAPTVEA</sequence>
<keyword evidence="14" id="KW-1185">Reference proteome</keyword>
<evidence type="ECO:0000313" key="14">
    <source>
        <dbReference type="Proteomes" id="UP001162483"/>
    </source>
</evidence>
<evidence type="ECO:0000256" key="5">
    <source>
        <dbReference type="ARBA" id="ARBA00022989"/>
    </source>
</evidence>
<feature type="signal peptide" evidence="11">
    <location>
        <begin position="1"/>
        <end position="16"/>
    </location>
</feature>
<gene>
    <name evidence="13" type="ORF">SPARVUS_LOCUS8872511</name>
</gene>
<feature type="domain" description="Syndecan/Neurexin" evidence="12">
    <location>
        <begin position="139"/>
        <end position="196"/>
    </location>
</feature>
<evidence type="ECO:0000256" key="7">
    <source>
        <dbReference type="ARBA" id="ARBA00023180"/>
    </source>
</evidence>
<name>A0ABN9DZR6_9NEOB</name>
<feature type="transmembrane region" description="Helical" evidence="10">
    <location>
        <begin position="146"/>
        <end position="169"/>
    </location>
</feature>
<evidence type="ECO:0000256" key="11">
    <source>
        <dbReference type="SAM" id="SignalP"/>
    </source>
</evidence>
<evidence type="ECO:0000313" key="13">
    <source>
        <dbReference type="EMBL" id="CAI9578120.1"/>
    </source>
</evidence>
<keyword evidence="11" id="KW-0732">Signal</keyword>
<keyword evidence="7" id="KW-0325">Glycoprotein</keyword>
<evidence type="ECO:0000256" key="8">
    <source>
        <dbReference type="ARBA" id="ARBA00023207"/>
    </source>
</evidence>
<organism evidence="13 14">
    <name type="scientific">Staurois parvus</name>
    <dbReference type="NCBI Taxonomy" id="386267"/>
    <lineage>
        <taxon>Eukaryota</taxon>
        <taxon>Metazoa</taxon>
        <taxon>Chordata</taxon>
        <taxon>Craniata</taxon>
        <taxon>Vertebrata</taxon>
        <taxon>Euteleostomi</taxon>
        <taxon>Amphibia</taxon>
        <taxon>Batrachia</taxon>
        <taxon>Anura</taxon>
        <taxon>Neobatrachia</taxon>
        <taxon>Ranoidea</taxon>
        <taxon>Ranidae</taxon>
        <taxon>Staurois</taxon>
    </lineage>
</organism>
<dbReference type="Proteomes" id="UP001162483">
    <property type="component" value="Unassembled WGS sequence"/>
</dbReference>
<evidence type="ECO:0000259" key="12">
    <source>
        <dbReference type="Pfam" id="PF01034"/>
    </source>
</evidence>
<comment type="similarity">
    <text evidence="2">Belongs to the syndecan proteoglycan family.</text>
</comment>
<comment type="subcellular location">
    <subcellularLocation>
        <location evidence="1">Membrane</location>
        <topology evidence="1">Single-pass type I membrane protein</topology>
    </subcellularLocation>
</comment>
<dbReference type="Pfam" id="PF01034">
    <property type="entry name" value="Syndecan"/>
    <property type="match status" value="1"/>
</dbReference>
<keyword evidence="5 10" id="KW-1133">Transmembrane helix</keyword>
<dbReference type="InterPro" id="IPR001050">
    <property type="entry name" value="Syndecan"/>
</dbReference>
<evidence type="ECO:0000256" key="6">
    <source>
        <dbReference type="ARBA" id="ARBA00023136"/>
    </source>
</evidence>
<protein>
    <recommendedName>
        <fullName evidence="12">Syndecan/Neurexin domain-containing protein</fullName>
    </recommendedName>
</protein>
<evidence type="ECO:0000256" key="10">
    <source>
        <dbReference type="SAM" id="Phobius"/>
    </source>
</evidence>
<keyword evidence="3 10" id="KW-0812">Transmembrane</keyword>
<comment type="caution">
    <text evidence="13">The sequence shown here is derived from an EMBL/GenBank/DDBJ whole genome shotgun (WGS) entry which is preliminary data.</text>
</comment>
<accession>A0ABN9DZR6</accession>
<evidence type="ECO:0000256" key="9">
    <source>
        <dbReference type="SAM" id="MobiDB-lite"/>
    </source>
</evidence>
<dbReference type="InterPro" id="IPR027789">
    <property type="entry name" value="Syndecan/Neurexin_dom"/>
</dbReference>
<feature type="region of interest" description="Disordered" evidence="9">
    <location>
        <begin position="26"/>
        <end position="103"/>
    </location>
</feature>
<feature type="compositionally biased region" description="Polar residues" evidence="9">
    <location>
        <begin position="80"/>
        <end position="89"/>
    </location>
</feature>
<reference evidence="13" key="1">
    <citation type="submission" date="2023-05" db="EMBL/GenBank/DDBJ databases">
        <authorList>
            <person name="Stuckert A."/>
        </authorList>
    </citation>
    <scope>NUCLEOTIDE SEQUENCE</scope>
</reference>
<dbReference type="PANTHER" id="PTHR10915">
    <property type="entry name" value="SYNDECAN"/>
    <property type="match status" value="1"/>
</dbReference>
<dbReference type="EMBL" id="CATNWA010014978">
    <property type="protein sequence ID" value="CAI9578120.1"/>
    <property type="molecule type" value="Genomic_DNA"/>
</dbReference>